<organism evidence="1 2">
    <name type="scientific">Rhamnusium bicolor</name>
    <dbReference type="NCBI Taxonomy" id="1586634"/>
    <lineage>
        <taxon>Eukaryota</taxon>
        <taxon>Metazoa</taxon>
        <taxon>Ecdysozoa</taxon>
        <taxon>Arthropoda</taxon>
        <taxon>Hexapoda</taxon>
        <taxon>Insecta</taxon>
        <taxon>Pterygota</taxon>
        <taxon>Neoptera</taxon>
        <taxon>Endopterygota</taxon>
        <taxon>Coleoptera</taxon>
        <taxon>Polyphaga</taxon>
        <taxon>Cucujiformia</taxon>
        <taxon>Chrysomeloidea</taxon>
        <taxon>Cerambycidae</taxon>
        <taxon>Lepturinae</taxon>
        <taxon>Rhagiini</taxon>
        <taxon>Rhamnusium</taxon>
    </lineage>
</organism>
<accession>A0AAV8WYI4</accession>
<dbReference type="PANTHER" id="PTHR14663:SF2">
    <property type="entry name" value="METHYLTRANSFERASE NSUN7-RELATED"/>
    <property type="match status" value="1"/>
</dbReference>
<evidence type="ECO:0000313" key="1">
    <source>
        <dbReference type="EMBL" id="KAJ8931764.1"/>
    </source>
</evidence>
<reference evidence="1" key="1">
    <citation type="journal article" date="2023" name="Insect Mol. Biol.">
        <title>Genome sequencing provides insights into the evolution of gene families encoding plant cell wall-degrading enzymes in longhorned beetles.</title>
        <authorList>
            <person name="Shin N.R."/>
            <person name="Okamura Y."/>
            <person name="Kirsch R."/>
            <person name="Pauchet Y."/>
        </authorList>
    </citation>
    <scope>NUCLEOTIDE SEQUENCE</scope>
    <source>
        <strain evidence="1">RBIC_L_NR</strain>
    </source>
</reference>
<name>A0AAV8WYI4_9CUCU</name>
<evidence type="ECO:0000313" key="2">
    <source>
        <dbReference type="Proteomes" id="UP001162156"/>
    </source>
</evidence>
<proteinExistence type="predicted"/>
<dbReference type="PANTHER" id="PTHR14663">
    <property type="entry name" value="METHYLTRANSFERASE NSUN7-RELATED"/>
    <property type="match status" value="1"/>
</dbReference>
<sequence length="420" mass="48177">MSSVGYGTLLNDSNDSSVSMSFVVYFRTMLDPLMRDTEVAKLHDWNIHPKPKQICESKIEDMQKKKKKLRGLAPITWTVSDLAKAGCLLTNPPQHTSFEDEQEMRRVYTLIYDVFRYKNVLNQALNDVSFFQIFPTLVHTVPQVWLLFYDLYHRSFKKRETKVAPLAGKLFDSVGMTYAENALWTQKVKLAAAVARLRIKHNALCLSELLPPHLKDEKVTEQAQNNPVTCWVNSVKVRDLNILCKDLEQTFSLKMVNDVKKIGKNSFKWDRHCPLIMAFHASMRPKLARSPFVRDHVLIVQGTYDNAKLKYSNFIFLKSGQITNHLKVSCRVFLTTSAMFYTGSLSIRPIARFQPNSTGNHRKPEYEKYFTELGMTNISIYSDRLIDTPADANYMEEVVAVFATPPNSYSAVIDPIDLVI</sequence>
<keyword evidence="2" id="KW-1185">Reference proteome</keyword>
<comment type="caution">
    <text evidence="1">The sequence shown here is derived from an EMBL/GenBank/DDBJ whole genome shotgun (WGS) entry which is preliminary data.</text>
</comment>
<dbReference type="Proteomes" id="UP001162156">
    <property type="component" value="Unassembled WGS sequence"/>
</dbReference>
<protein>
    <submittedName>
        <fullName evidence="1">Uncharacterized protein</fullName>
    </submittedName>
</protein>
<dbReference type="InterPro" id="IPR042620">
    <property type="entry name" value="NSUN7"/>
</dbReference>
<dbReference type="EMBL" id="JANEYF010004235">
    <property type="protein sequence ID" value="KAJ8931764.1"/>
    <property type="molecule type" value="Genomic_DNA"/>
</dbReference>
<dbReference type="AlphaFoldDB" id="A0AAV8WYI4"/>
<gene>
    <name evidence="1" type="ORF">NQ314_015296</name>
</gene>